<dbReference type="PATRIC" id="fig|1423786.4.peg.1249"/>
<name>A0A0R1YN15_9LACO</name>
<comment type="caution">
    <text evidence="9">The sequence shown here is derived from an EMBL/GenBank/DDBJ whole genome shotgun (WGS) entry which is preliminary data.</text>
</comment>
<dbReference type="InterPro" id="IPR011701">
    <property type="entry name" value="MFS"/>
</dbReference>
<evidence type="ECO:0000256" key="4">
    <source>
        <dbReference type="ARBA" id="ARBA00022692"/>
    </source>
</evidence>
<gene>
    <name evidence="9" type="ORF">FD47_GL001156</name>
</gene>
<keyword evidence="6 7" id="KW-0472">Membrane</keyword>
<feature type="transmembrane region" description="Helical" evidence="7">
    <location>
        <begin position="235"/>
        <end position="254"/>
    </location>
</feature>
<dbReference type="InterPro" id="IPR020846">
    <property type="entry name" value="MFS_dom"/>
</dbReference>
<feature type="transmembrane region" description="Helical" evidence="7">
    <location>
        <begin position="205"/>
        <end position="223"/>
    </location>
</feature>
<evidence type="ECO:0000256" key="3">
    <source>
        <dbReference type="ARBA" id="ARBA00022475"/>
    </source>
</evidence>
<dbReference type="CDD" id="cd17324">
    <property type="entry name" value="MFS_NepI_like"/>
    <property type="match status" value="1"/>
</dbReference>
<keyword evidence="2" id="KW-0813">Transport</keyword>
<dbReference type="EMBL" id="AZFZ01000025">
    <property type="protein sequence ID" value="KRM43864.1"/>
    <property type="molecule type" value="Genomic_DNA"/>
</dbReference>
<protein>
    <submittedName>
        <fullName evidence="9">Major facilitator superfamily protein</fullName>
    </submittedName>
</protein>
<proteinExistence type="predicted"/>
<dbReference type="PANTHER" id="PTHR43124:SF3">
    <property type="entry name" value="CHLORAMPHENICOL EFFLUX PUMP RV0191"/>
    <property type="match status" value="1"/>
</dbReference>
<feature type="transmembrane region" description="Helical" evidence="7">
    <location>
        <begin position="161"/>
        <end position="181"/>
    </location>
</feature>
<reference evidence="9 10" key="1">
    <citation type="journal article" date="2015" name="Genome Announc.">
        <title>Expanding the biotechnology potential of lactobacilli through comparative genomics of 213 strains and associated genera.</title>
        <authorList>
            <person name="Sun Z."/>
            <person name="Harris H.M."/>
            <person name="McCann A."/>
            <person name="Guo C."/>
            <person name="Argimon S."/>
            <person name="Zhang W."/>
            <person name="Yang X."/>
            <person name="Jeffery I.B."/>
            <person name="Cooney J.C."/>
            <person name="Kagawa T.F."/>
            <person name="Liu W."/>
            <person name="Song Y."/>
            <person name="Salvetti E."/>
            <person name="Wrobel A."/>
            <person name="Rasinkangas P."/>
            <person name="Parkhill J."/>
            <person name="Rea M.C."/>
            <person name="O'Sullivan O."/>
            <person name="Ritari J."/>
            <person name="Douillard F.P."/>
            <person name="Paul Ross R."/>
            <person name="Yang R."/>
            <person name="Briner A.E."/>
            <person name="Felis G.E."/>
            <person name="de Vos W.M."/>
            <person name="Barrangou R."/>
            <person name="Klaenhammer T.R."/>
            <person name="Caufield P.W."/>
            <person name="Cui Y."/>
            <person name="Zhang H."/>
            <person name="O'Toole P.W."/>
        </authorList>
    </citation>
    <scope>NUCLEOTIDE SEQUENCE [LARGE SCALE GENOMIC DNA]</scope>
    <source>
        <strain evidence="9 10">DSM 18390</strain>
    </source>
</reference>
<sequence>MKTFKVQSFILISIGFILGMSEFIIVGIINDLASSFHVGISAIGFLVTLFAIVYAITTPVLSMLVGKHRLSRVMLGLLIVFITSNVLTAVATSYFLLAVSRILNAVVAGIMVSIAITFAAVIAPPQKRAWLISWVFSGYSIASVFGVPIGTWISDQVGWRVAFWLIVAISVVIAFMFMLSLPSDLTQGATTGLLDQLQLFKDKRILLGILLPVLNLGGVYVVYTYLRPIVTGGLHFPNAFVTPFLFIFGLASLFSNQFSGRLANGNGLKSMERVFIIQAITLIALSFVFAMPWLGLVCLFCLGMTMYLLNSPMQMFYLAVAEQDYPQSMVLASSLISIFNNVGIAVGSAAGGGIVTHFGLNWLGLGGGIFTVVALMTLLLLNRVRRQMGTE</sequence>
<feature type="transmembrane region" description="Helical" evidence="7">
    <location>
        <begin position="9"/>
        <end position="29"/>
    </location>
</feature>
<dbReference type="Gene3D" id="1.20.1250.20">
    <property type="entry name" value="MFS general substrate transporter like domains"/>
    <property type="match status" value="1"/>
</dbReference>
<dbReference type="SUPFAM" id="SSF103473">
    <property type="entry name" value="MFS general substrate transporter"/>
    <property type="match status" value="1"/>
</dbReference>
<dbReference type="PROSITE" id="PS50850">
    <property type="entry name" value="MFS"/>
    <property type="match status" value="1"/>
</dbReference>
<feature type="transmembrane region" description="Helical" evidence="7">
    <location>
        <begin position="275"/>
        <end position="308"/>
    </location>
</feature>
<evidence type="ECO:0000256" key="5">
    <source>
        <dbReference type="ARBA" id="ARBA00022989"/>
    </source>
</evidence>
<evidence type="ECO:0000256" key="1">
    <source>
        <dbReference type="ARBA" id="ARBA00004651"/>
    </source>
</evidence>
<organism evidence="9 10">
    <name type="scientific">Lentilactobacillus parafarraginis DSM 18390 = JCM 14109</name>
    <dbReference type="NCBI Taxonomy" id="1423786"/>
    <lineage>
        <taxon>Bacteria</taxon>
        <taxon>Bacillati</taxon>
        <taxon>Bacillota</taxon>
        <taxon>Bacilli</taxon>
        <taxon>Lactobacillales</taxon>
        <taxon>Lactobacillaceae</taxon>
        <taxon>Lentilactobacillus</taxon>
    </lineage>
</organism>
<dbReference type="InterPro" id="IPR036259">
    <property type="entry name" value="MFS_trans_sf"/>
</dbReference>
<evidence type="ECO:0000313" key="10">
    <source>
        <dbReference type="Proteomes" id="UP000051010"/>
    </source>
</evidence>
<feature type="transmembrane region" description="Helical" evidence="7">
    <location>
        <begin position="35"/>
        <end position="61"/>
    </location>
</feature>
<feature type="transmembrane region" description="Helical" evidence="7">
    <location>
        <begin position="129"/>
        <end position="149"/>
    </location>
</feature>
<accession>A0A0R1YN15</accession>
<evidence type="ECO:0000259" key="8">
    <source>
        <dbReference type="PROSITE" id="PS50850"/>
    </source>
</evidence>
<dbReference type="RefSeq" id="WP_054734355.1">
    <property type="nucleotide sequence ID" value="NZ_AZFZ01000025.1"/>
</dbReference>
<dbReference type="GO" id="GO:0022857">
    <property type="term" value="F:transmembrane transporter activity"/>
    <property type="evidence" value="ECO:0007669"/>
    <property type="project" value="InterPro"/>
</dbReference>
<dbReference type="Pfam" id="PF07690">
    <property type="entry name" value="MFS_1"/>
    <property type="match status" value="1"/>
</dbReference>
<evidence type="ECO:0000256" key="6">
    <source>
        <dbReference type="ARBA" id="ARBA00023136"/>
    </source>
</evidence>
<keyword evidence="5 7" id="KW-1133">Transmembrane helix</keyword>
<feature type="transmembrane region" description="Helical" evidence="7">
    <location>
        <begin position="102"/>
        <end position="122"/>
    </location>
</feature>
<dbReference type="GO" id="GO:0005886">
    <property type="term" value="C:plasma membrane"/>
    <property type="evidence" value="ECO:0007669"/>
    <property type="project" value="UniProtKB-SubCell"/>
</dbReference>
<dbReference type="Proteomes" id="UP000051010">
    <property type="component" value="Unassembled WGS sequence"/>
</dbReference>
<evidence type="ECO:0000256" key="7">
    <source>
        <dbReference type="SAM" id="Phobius"/>
    </source>
</evidence>
<feature type="transmembrane region" description="Helical" evidence="7">
    <location>
        <begin position="362"/>
        <end position="381"/>
    </location>
</feature>
<keyword evidence="4 7" id="KW-0812">Transmembrane</keyword>
<comment type="subcellular location">
    <subcellularLocation>
        <location evidence="1">Cell membrane</location>
        <topology evidence="1">Multi-pass membrane protein</topology>
    </subcellularLocation>
</comment>
<dbReference type="PANTHER" id="PTHR43124">
    <property type="entry name" value="PURINE EFFLUX PUMP PBUE"/>
    <property type="match status" value="1"/>
</dbReference>
<dbReference type="InterPro" id="IPR050189">
    <property type="entry name" value="MFS_Efflux_Transporters"/>
</dbReference>
<keyword evidence="3" id="KW-1003">Cell membrane</keyword>
<evidence type="ECO:0000313" key="9">
    <source>
        <dbReference type="EMBL" id="KRM43864.1"/>
    </source>
</evidence>
<dbReference type="AlphaFoldDB" id="A0A0R1YN15"/>
<feature type="transmembrane region" description="Helical" evidence="7">
    <location>
        <begin position="73"/>
        <end position="96"/>
    </location>
</feature>
<feature type="domain" description="Major facilitator superfamily (MFS) profile" evidence="8">
    <location>
        <begin position="7"/>
        <end position="385"/>
    </location>
</feature>
<evidence type="ECO:0000256" key="2">
    <source>
        <dbReference type="ARBA" id="ARBA00022448"/>
    </source>
</evidence>